<reference evidence="1" key="1">
    <citation type="submission" date="2022-10" db="EMBL/GenBank/DDBJ databases">
        <title>Genome Sequence of Xylaria curta.</title>
        <authorList>
            <person name="Buettner E."/>
        </authorList>
    </citation>
    <scope>NUCLEOTIDE SEQUENCE</scope>
    <source>
        <strain evidence="1">Babe10</strain>
    </source>
</reference>
<evidence type="ECO:0000313" key="1">
    <source>
        <dbReference type="EMBL" id="KAJ2997369.1"/>
    </source>
</evidence>
<protein>
    <submittedName>
        <fullName evidence="1">Uncharacterized protein</fullName>
    </submittedName>
</protein>
<gene>
    <name evidence="1" type="ORF">NUW58_g670</name>
</gene>
<sequence>MIAPAPDCTQVSYKHSHSNRIDAGTYSAVVTGSDTGTGPIATAGSGICGISALPPLDLTPALSALDLDMRFTEAREKLPLSIYGYLNPSTKLEALTTGSLKPLLSFYLFFYDPIVIDLVHRYPIDSYFHLRVDISTPIGLLARVVMVLSDPALADPVTAVH</sequence>
<comment type="caution">
    <text evidence="1">The sequence shown here is derived from an EMBL/GenBank/DDBJ whole genome shotgun (WGS) entry which is preliminary data.</text>
</comment>
<dbReference type="EMBL" id="JAPDGR010000060">
    <property type="protein sequence ID" value="KAJ2997369.1"/>
    <property type="molecule type" value="Genomic_DNA"/>
</dbReference>
<keyword evidence="2" id="KW-1185">Reference proteome</keyword>
<dbReference type="Proteomes" id="UP001143856">
    <property type="component" value="Unassembled WGS sequence"/>
</dbReference>
<accession>A0ACC1PNB4</accession>
<name>A0ACC1PNB4_9PEZI</name>
<evidence type="ECO:0000313" key="2">
    <source>
        <dbReference type="Proteomes" id="UP001143856"/>
    </source>
</evidence>
<proteinExistence type="predicted"/>
<organism evidence="1 2">
    <name type="scientific">Xylaria curta</name>
    <dbReference type="NCBI Taxonomy" id="42375"/>
    <lineage>
        <taxon>Eukaryota</taxon>
        <taxon>Fungi</taxon>
        <taxon>Dikarya</taxon>
        <taxon>Ascomycota</taxon>
        <taxon>Pezizomycotina</taxon>
        <taxon>Sordariomycetes</taxon>
        <taxon>Xylariomycetidae</taxon>
        <taxon>Xylariales</taxon>
        <taxon>Xylariaceae</taxon>
        <taxon>Xylaria</taxon>
    </lineage>
</organism>